<dbReference type="OrthoDB" id="266279at2"/>
<dbReference type="InterPro" id="IPR019220">
    <property type="entry name" value="DUF2135"/>
</dbReference>
<dbReference type="EMBL" id="CP031222">
    <property type="protein sequence ID" value="AXI04222.1"/>
    <property type="molecule type" value="Genomic_DNA"/>
</dbReference>
<name>A0A345PAB3_9GAMM</name>
<sequence>MHNNKIRGFRLLSITGAVLVLVGSGLMMQADAEGTTASRPTNGWRFSDSSQGNFSQTVNYPATHTNSGGHAWSALIEGQIKAAPKSKDQPATMVANGVTMPLSIDESGHYQRPYAFGSGSNSIEVRTANGDKTRRQFYEANAGKVPAKIRVVMSWDTNHTDVDLHVVTPNREHAWYGQRTIPSGGSIDIDATDGYGPEIFATPNAVHGTYLIYANYYGGESSKVITTVTVTVITNENTPNEKQQTYIVPLRKVGELTQVAQFIY</sequence>
<dbReference type="Gene3D" id="2.60.120.380">
    <property type="match status" value="1"/>
</dbReference>
<proteinExistence type="predicted"/>
<keyword evidence="3" id="KW-1185">Reference proteome</keyword>
<organism evidence="2 3">
    <name type="scientific">Aquirhabdus parva</name>
    <dbReference type="NCBI Taxonomy" id="2283318"/>
    <lineage>
        <taxon>Bacteria</taxon>
        <taxon>Pseudomonadati</taxon>
        <taxon>Pseudomonadota</taxon>
        <taxon>Gammaproteobacteria</taxon>
        <taxon>Moraxellales</taxon>
        <taxon>Moraxellaceae</taxon>
        <taxon>Aquirhabdus</taxon>
    </lineage>
</organism>
<dbReference type="Pfam" id="PF09906">
    <property type="entry name" value="DUF2135"/>
    <property type="match status" value="1"/>
</dbReference>
<dbReference type="RefSeq" id="WP_114900330.1">
    <property type="nucleotide sequence ID" value="NZ_CP031222.1"/>
</dbReference>
<evidence type="ECO:0000313" key="2">
    <source>
        <dbReference type="EMBL" id="AXI04222.1"/>
    </source>
</evidence>
<reference evidence="2 3" key="1">
    <citation type="submission" date="2018-07" db="EMBL/GenBank/DDBJ databases">
        <title>Genome sequencing of Moraxellaceae gen. HYN0046.</title>
        <authorList>
            <person name="Kim M."/>
            <person name="Yi H."/>
        </authorList>
    </citation>
    <scope>NUCLEOTIDE SEQUENCE [LARGE SCALE GENOMIC DNA]</scope>
    <source>
        <strain evidence="2 3">HYN0046</strain>
    </source>
</reference>
<protein>
    <submittedName>
        <fullName evidence="2">DUF2135 domain-containing protein</fullName>
    </submittedName>
</protein>
<dbReference type="AlphaFoldDB" id="A0A345PAB3"/>
<accession>A0A345PAB3</accession>
<dbReference type="KEGG" id="mbah:HYN46_16090"/>
<gene>
    <name evidence="2" type="ORF">HYN46_16090</name>
</gene>
<dbReference type="Proteomes" id="UP000253940">
    <property type="component" value="Chromosome"/>
</dbReference>
<evidence type="ECO:0000259" key="1">
    <source>
        <dbReference type="Pfam" id="PF09906"/>
    </source>
</evidence>
<feature type="domain" description="DUF2135" evidence="1">
    <location>
        <begin position="205"/>
        <end position="250"/>
    </location>
</feature>
<evidence type="ECO:0000313" key="3">
    <source>
        <dbReference type="Proteomes" id="UP000253940"/>
    </source>
</evidence>